<feature type="domain" description="GST N-terminal" evidence="3">
    <location>
        <begin position="15"/>
        <end position="96"/>
    </location>
</feature>
<dbReference type="Pfam" id="PF13417">
    <property type="entry name" value="GST_N_3"/>
    <property type="match status" value="1"/>
</dbReference>
<evidence type="ECO:0000256" key="2">
    <source>
        <dbReference type="SAM" id="Phobius"/>
    </source>
</evidence>
<dbReference type="AlphaFoldDB" id="A0A0P4W8D0"/>
<sequence>MSSGAPSNNSNGNGNSLKLYYHPMSFYSQRVLMALYEKRVPFKSQVVSLFNKEQYKPWFLRLNPRGEVPVLTDGVKVIPDSVRIVEYLEDNFSNGQFGQLTPREKGSEESKKIQAFRECFEGLPVGAMTYGTAGNPHLWDNPKFPFTPALFKQMAEMARIRHIMIRGHADKNPEFQETLLEKASAAEHGDQNLNKTAEEMEEVIKKFDLALGRAEEELATHTGEHADWWLCGELFSIADIDLSILLNRLYVLGHESRFWAEGKRPHLQAYWDRIQQRVSFKRSTHISLGGVQLARLHQAFKEHSGVLASVMVALGLAAVSYAVYRRVNKS</sequence>
<reference evidence="5" key="1">
    <citation type="submission" date="2015-09" db="EMBL/GenBank/DDBJ databases">
        <title>Scylla olivacea transcriptome.</title>
        <authorList>
            <person name="Ikhwanuddin M."/>
        </authorList>
    </citation>
    <scope>NUCLEOTIDE SEQUENCE</scope>
</reference>
<proteinExistence type="inferred from homology"/>
<evidence type="ECO:0000313" key="5">
    <source>
        <dbReference type="EMBL" id="JAI63333.1"/>
    </source>
</evidence>
<dbReference type="GO" id="GO:0000266">
    <property type="term" value="P:mitochondrial fission"/>
    <property type="evidence" value="ECO:0007669"/>
    <property type="project" value="TreeGrafter"/>
</dbReference>
<dbReference type="InterPro" id="IPR036249">
    <property type="entry name" value="Thioredoxin-like_sf"/>
</dbReference>
<dbReference type="SUPFAM" id="SSF52833">
    <property type="entry name" value="Thioredoxin-like"/>
    <property type="match status" value="1"/>
</dbReference>
<protein>
    <recommendedName>
        <fullName evidence="6">GST N-terminal domain-containing protein</fullName>
    </recommendedName>
</protein>
<evidence type="ECO:0008006" key="6">
    <source>
        <dbReference type="Google" id="ProtNLM"/>
    </source>
</evidence>
<dbReference type="InterPro" id="IPR004046">
    <property type="entry name" value="GST_C"/>
</dbReference>
<dbReference type="EMBL" id="GDRN01073767">
    <property type="protein sequence ID" value="JAI63334.1"/>
    <property type="molecule type" value="Transcribed_RNA"/>
</dbReference>
<dbReference type="PROSITE" id="PS50405">
    <property type="entry name" value="GST_CTER"/>
    <property type="match status" value="1"/>
</dbReference>
<dbReference type="Gene3D" id="3.40.30.10">
    <property type="entry name" value="Glutaredoxin"/>
    <property type="match status" value="1"/>
</dbReference>
<evidence type="ECO:0000259" key="3">
    <source>
        <dbReference type="PROSITE" id="PS50404"/>
    </source>
</evidence>
<accession>A0A0P4W8D0</accession>
<evidence type="ECO:0000259" key="4">
    <source>
        <dbReference type="PROSITE" id="PS50405"/>
    </source>
</evidence>
<dbReference type="InterPro" id="IPR004045">
    <property type="entry name" value="Glutathione_S-Trfase_N"/>
</dbReference>
<keyword evidence="2" id="KW-0472">Membrane</keyword>
<dbReference type="PANTHER" id="PTHR44188">
    <property type="entry name" value="GDAP1, ISOFORM A"/>
    <property type="match status" value="1"/>
</dbReference>
<dbReference type="SFLD" id="SFLDS00019">
    <property type="entry name" value="Glutathione_Transferase_(cytos"/>
    <property type="match status" value="1"/>
</dbReference>
<dbReference type="InterPro" id="IPR010987">
    <property type="entry name" value="Glutathione-S-Trfase_C-like"/>
</dbReference>
<keyword evidence="2" id="KW-1133">Transmembrane helix</keyword>
<evidence type="ECO:0000256" key="1">
    <source>
        <dbReference type="ARBA" id="ARBA00007409"/>
    </source>
</evidence>
<dbReference type="GO" id="GO:0008053">
    <property type="term" value="P:mitochondrial fusion"/>
    <property type="evidence" value="ECO:0007669"/>
    <property type="project" value="TreeGrafter"/>
</dbReference>
<dbReference type="InterPro" id="IPR040079">
    <property type="entry name" value="Glutathione_S-Trfase"/>
</dbReference>
<dbReference type="PANTHER" id="PTHR44188:SF1">
    <property type="entry name" value="GDAP1, ISOFORM A"/>
    <property type="match status" value="1"/>
</dbReference>
<dbReference type="GO" id="GO:0005741">
    <property type="term" value="C:mitochondrial outer membrane"/>
    <property type="evidence" value="ECO:0007669"/>
    <property type="project" value="TreeGrafter"/>
</dbReference>
<dbReference type="SUPFAM" id="SSF47616">
    <property type="entry name" value="GST C-terminal domain-like"/>
    <property type="match status" value="1"/>
</dbReference>
<dbReference type="EMBL" id="GDRN01073768">
    <property type="protein sequence ID" value="JAI63333.1"/>
    <property type="molecule type" value="Transcribed_RNA"/>
</dbReference>
<comment type="similarity">
    <text evidence="1">Belongs to the GST superfamily.</text>
</comment>
<dbReference type="CDD" id="cd00570">
    <property type="entry name" value="GST_N_family"/>
    <property type="match status" value="1"/>
</dbReference>
<feature type="domain" description="GST C-terminal" evidence="4">
    <location>
        <begin position="153"/>
        <end position="300"/>
    </location>
</feature>
<keyword evidence="2" id="KW-0812">Transmembrane</keyword>
<dbReference type="Gene3D" id="1.20.1050.10">
    <property type="match status" value="1"/>
</dbReference>
<name>A0A0P4W8D0_SCYOL</name>
<feature type="transmembrane region" description="Helical" evidence="2">
    <location>
        <begin position="305"/>
        <end position="324"/>
    </location>
</feature>
<dbReference type="GO" id="GO:0006626">
    <property type="term" value="P:protein targeting to mitochondrion"/>
    <property type="evidence" value="ECO:0007669"/>
    <property type="project" value="TreeGrafter"/>
</dbReference>
<organism evidence="5">
    <name type="scientific">Scylla olivacea</name>
    <name type="common">Orange mud crab</name>
    <name type="synonym">Cancer olivacea</name>
    <dbReference type="NCBI Taxonomy" id="85551"/>
    <lineage>
        <taxon>Eukaryota</taxon>
        <taxon>Metazoa</taxon>
        <taxon>Ecdysozoa</taxon>
        <taxon>Arthropoda</taxon>
        <taxon>Crustacea</taxon>
        <taxon>Multicrustacea</taxon>
        <taxon>Malacostraca</taxon>
        <taxon>Eumalacostraca</taxon>
        <taxon>Eucarida</taxon>
        <taxon>Decapoda</taxon>
        <taxon>Pleocyemata</taxon>
        <taxon>Brachyura</taxon>
        <taxon>Eubrachyura</taxon>
        <taxon>Portunoidea</taxon>
        <taxon>Portunidae</taxon>
        <taxon>Portuninae</taxon>
        <taxon>Scylla</taxon>
    </lineage>
</organism>
<dbReference type="Pfam" id="PF00043">
    <property type="entry name" value="GST_C"/>
    <property type="match status" value="1"/>
</dbReference>
<dbReference type="PROSITE" id="PS50404">
    <property type="entry name" value="GST_NTER"/>
    <property type="match status" value="1"/>
</dbReference>
<dbReference type="InterPro" id="IPR036282">
    <property type="entry name" value="Glutathione-S-Trfase_C_sf"/>
</dbReference>